<dbReference type="EMBL" id="LPUX01000060">
    <property type="protein sequence ID" value="OAP39042.1"/>
    <property type="molecule type" value="Genomic_DNA"/>
</dbReference>
<proteinExistence type="predicted"/>
<evidence type="ECO:0000313" key="2">
    <source>
        <dbReference type="Proteomes" id="UP000094025"/>
    </source>
</evidence>
<protein>
    <submittedName>
        <fullName evidence="1">Uncharacterized protein</fullName>
    </submittedName>
</protein>
<accession>A0A178XW52</accession>
<comment type="caution">
    <text evidence="1">The sequence shown here is derived from an EMBL/GenBank/DDBJ whole genome shotgun (WGS) entry which is preliminary data.</text>
</comment>
<name>A0A178XW52_9HYPH</name>
<gene>
    <name evidence="1" type="ORF">AU381_08020</name>
</gene>
<dbReference type="STRING" id="1472378.AU381_08020"/>
<evidence type="ECO:0000313" key="1">
    <source>
        <dbReference type="EMBL" id="OAP39042.1"/>
    </source>
</evidence>
<keyword evidence="2" id="KW-1185">Reference proteome</keyword>
<dbReference type="AlphaFoldDB" id="A0A178XW52"/>
<dbReference type="Proteomes" id="UP000094025">
    <property type="component" value="Unassembled WGS sequence"/>
</dbReference>
<reference evidence="1 2" key="1">
    <citation type="journal article" date="2016" name="Int. J. Syst. Evol. Microbiol.">
        <title>Ensifer glycinis sp. nov., an novel rhizobial species associated with Glycine spp.</title>
        <authorList>
            <person name="Yan H."/>
            <person name="Yan J."/>
            <person name="Sui X.H."/>
            <person name="Wang E.T."/>
            <person name="Chen W.X."/>
            <person name="Zhang X.X."/>
            <person name="Chen W.F."/>
        </authorList>
    </citation>
    <scope>NUCLEOTIDE SEQUENCE [LARGE SCALE GENOMIC DNA]</scope>
    <source>
        <strain evidence="1 2">CCBAU 23380</strain>
    </source>
</reference>
<organism evidence="1 2">
    <name type="scientific">Sinorhizobium glycinis</name>
    <dbReference type="NCBI Taxonomy" id="1472378"/>
    <lineage>
        <taxon>Bacteria</taxon>
        <taxon>Pseudomonadati</taxon>
        <taxon>Pseudomonadota</taxon>
        <taxon>Alphaproteobacteria</taxon>
        <taxon>Hyphomicrobiales</taxon>
        <taxon>Rhizobiaceae</taxon>
        <taxon>Sinorhizobium/Ensifer group</taxon>
        <taxon>Sinorhizobium</taxon>
    </lineage>
</organism>
<sequence length="59" mass="5923">MEALTGILAHHLGADLAGVLASAPSGSPKTIETAWQHQADVGSDAGVIDQSNRGVSQDA</sequence>